<evidence type="ECO:0000313" key="3">
    <source>
        <dbReference type="EMBL" id="WKW15019.1"/>
    </source>
</evidence>
<dbReference type="InterPro" id="IPR004038">
    <property type="entry name" value="Ribosomal_eL8/eL30/eS12/Gad45"/>
</dbReference>
<dbReference type="SUPFAM" id="SSF55315">
    <property type="entry name" value="L30e-like"/>
    <property type="match status" value="1"/>
</dbReference>
<feature type="domain" description="Ribosomal protein eL8/eL30/eS12/Gadd45" evidence="1">
    <location>
        <begin position="17"/>
        <end position="90"/>
    </location>
</feature>
<sequence>MDEAQQRKVLGLLGLGMRGRLAVVGVDRVREAVKGGKVRVAVVAKDASANARQKVDGLLAGRRVPTLEVDSAEELGRIAGKQSAAIVGVVDGKLAAGLLAIAATADAGREA</sequence>
<dbReference type="EMBL" id="CP130612">
    <property type="protein sequence ID" value="WKW12110.1"/>
    <property type="molecule type" value="Genomic_DNA"/>
</dbReference>
<keyword evidence="4" id="KW-1185">Reference proteome</keyword>
<accession>A0AA49K028</accession>
<evidence type="ECO:0000313" key="2">
    <source>
        <dbReference type="EMBL" id="WKW12110.1"/>
    </source>
</evidence>
<dbReference type="Pfam" id="PF01248">
    <property type="entry name" value="Ribosomal_L7Ae"/>
    <property type="match status" value="1"/>
</dbReference>
<dbReference type="Proteomes" id="UP001229955">
    <property type="component" value="Chromosome"/>
</dbReference>
<dbReference type="KEGG" id="pspc:Strain318_001384"/>
<organism evidence="3 4">
    <name type="scientific">Pseudogemmatithrix spongiicola</name>
    <dbReference type="NCBI Taxonomy" id="3062599"/>
    <lineage>
        <taxon>Bacteria</taxon>
        <taxon>Pseudomonadati</taxon>
        <taxon>Gemmatimonadota</taxon>
        <taxon>Gemmatimonadia</taxon>
        <taxon>Gemmatimonadales</taxon>
        <taxon>Gemmatimonadaceae</taxon>
        <taxon>Pseudogemmatithrix</taxon>
    </lineage>
</organism>
<gene>
    <name evidence="2" type="ORF">Strain138_001384</name>
    <name evidence="3" type="ORF">Strain318_001384</name>
</gene>
<proteinExistence type="predicted"/>
<dbReference type="EMBL" id="CP130613">
    <property type="protein sequence ID" value="WKW15019.1"/>
    <property type="molecule type" value="Genomic_DNA"/>
</dbReference>
<dbReference type="AlphaFoldDB" id="A0AA49K028"/>
<evidence type="ECO:0000313" key="4">
    <source>
        <dbReference type="Proteomes" id="UP001229955"/>
    </source>
</evidence>
<name>A0AA49K028_9BACT</name>
<protein>
    <submittedName>
        <fullName evidence="3">Ribosomal L7Ae/L30e/S12e/Gadd45 family protein</fullName>
    </submittedName>
</protein>
<dbReference type="InterPro" id="IPR029064">
    <property type="entry name" value="Ribosomal_eL30-like_sf"/>
</dbReference>
<accession>A0AA49JUF2</accession>
<reference evidence="3" key="1">
    <citation type="submission" date="2023-07" db="EMBL/GenBank/DDBJ databases">
        <authorList>
            <person name="Haufschild T."/>
            <person name="Kallscheuer N."/>
            <person name="Hammer J."/>
            <person name="Kohn T."/>
            <person name="Kabuu M."/>
            <person name="Jogler M."/>
            <person name="Wohfarth N."/>
            <person name="Heuer A."/>
            <person name="Rohde M."/>
            <person name="van Teeseling M.C.F."/>
            <person name="Jogler C."/>
        </authorList>
    </citation>
    <scope>NUCLEOTIDE SEQUENCE</scope>
    <source>
        <strain evidence="2">Strain 138</strain>
        <strain evidence="3">Strain 318</strain>
    </source>
</reference>
<dbReference type="Gene3D" id="3.30.1330.30">
    <property type="match status" value="1"/>
</dbReference>
<dbReference type="RefSeq" id="WP_367887785.1">
    <property type="nucleotide sequence ID" value="NZ_CP130612.1"/>
</dbReference>
<evidence type="ECO:0000259" key="1">
    <source>
        <dbReference type="Pfam" id="PF01248"/>
    </source>
</evidence>